<organism evidence="2 3">
    <name type="scientific">Bradyrhizobium shewense</name>
    <dbReference type="NCBI Taxonomy" id="1761772"/>
    <lineage>
        <taxon>Bacteria</taxon>
        <taxon>Pseudomonadati</taxon>
        <taxon>Pseudomonadota</taxon>
        <taxon>Alphaproteobacteria</taxon>
        <taxon>Hyphomicrobiales</taxon>
        <taxon>Nitrobacteraceae</taxon>
        <taxon>Bradyrhizobium</taxon>
    </lineage>
</organism>
<dbReference type="NCBIfam" id="TIGR03078">
    <property type="entry name" value="CH4_NH3mon_ox_C"/>
    <property type="match status" value="1"/>
</dbReference>
<proteinExistence type="predicted"/>
<dbReference type="EMBL" id="FMAI01000011">
    <property type="protein sequence ID" value="SCB45697.1"/>
    <property type="molecule type" value="Genomic_DNA"/>
</dbReference>
<sequence>MSDAALGRTPNVTGTKTFSINYGLFAFAIVALTILYICARLYQQAFGFSMGLDASSPEFDEYWMTLFKIELPVLYGAGALCWTYLFLTRDKNIEAITPEVELRSYFYLTMWLVVYSFCIFWTGSFFADGDGVWHQTTLRDTPFTPSHIILFYATIPIYLFFGVGSFVYAMTRIPAFCRGISLMHVFAVVGPFLILPNLGFNEWGHAYWLTEEIFSHPLHWGFVVLGWCALALAGVLMQIVGRFRELVPIVFKQDAASA</sequence>
<dbReference type="CDD" id="cd19412">
    <property type="entry name" value="pMMO-AMO_C"/>
    <property type="match status" value="1"/>
</dbReference>
<feature type="transmembrane region" description="Helical" evidence="1">
    <location>
        <begin position="220"/>
        <end position="240"/>
    </location>
</feature>
<dbReference type="InterPro" id="IPR023349">
    <property type="entry name" value="NH3_CH4_mOase_C_sf"/>
</dbReference>
<dbReference type="Gene3D" id="1.20.1050.50">
    <property type="entry name" value="Particulate methane monooxygenase subunit c2. Chain: C"/>
    <property type="match status" value="1"/>
</dbReference>
<feature type="transmembrane region" description="Helical" evidence="1">
    <location>
        <begin position="105"/>
        <end position="127"/>
    </location>
</feature>
<keyword evidence="1" id="KW-0812">Transmembrane</keyword>
<protein>
    <submittedName>
        <fullName evidence="2">Methane/ammonia monooxygenase subunit C</fullName>
    </submittedName>
</protein>
<feature type="transmembrane region" description="Helical" evidence="1">
    <location>
        <begin position="147"/>
        <end position="169"/>
    </location>
</feature>
<gene>
    <name evidence="2" type="ORF">GA0061098_101192</name>
</gene>
<evidence type="ECO:0000313" key="3">
    <source>
        <dbReference type="Proteomes" id="UP000199184"/>
    </source>
</evidence>
<reference evidence="3" key="1">
    <citation type="submission" date="2016-08" db="EMBL/GenBank/DDBJ databases">
        <authorList>
            <person name="Varghese N."/>
            <person name="Submissions Spin"/>
        </authorList>
    </citation>
    <scope>NUCLEOTIDE SEQUENCE [LARGE SCALE GENOMIC DNA]</scope>
    <source>
        <strain evidence="3">ERR11</strain>
    </source>
</reference>
<feature type="transmembrane region" description="Helical" evidence="1">
    <location>
        <begin position="181"/>
        <end position="200"/>
    </location>
</feature>
<dbReference type="InterPro" id="IPR006980">
    <property type="entry name" value="NH3_CH4_mOase_C"/>
</dbReference>
<feature type="transmembrane region" description="Helical" evidence="1">
    <location>
        <begin position="20"/>
        <end position="42"/>
    </location>
</feature>
<dbReference type="RefSeq" id="WP_091960618.1">
    <property type="nucleotide sequence ID" value="NZ_FMAI01000011.1"/>
</dbReference>
<keyword evidence="2" id="KW-0503">Monooxygenase</keyword>
<feature type="transmembrane region" description="Helical" evidence="1">
    <location>
        <begin position="62"/>
        <end position="85"/>
    </location>
</feature>
<keyword evidence="3" id="KW-1185">Reference proteome</keyword>
<dbReference type="NCBIfam" id="NF041641">
    <property type="entry name" value="AmoC_BACT"/>
    <property type="match status" value="1"/>
</dbReference>
<evidence type="ECO:0000313" key="2">
    <source>
        <dbReference type="EMBL" id="SCB45697.1"/>
    </source>
</evidence>
<keyword evidence="2" id="KW-0560">Oxidoreductase</keyword>
<dbReference type="AlphaFoldDB" id="A0A1C3X098"/>
<dbReference type="Proteomes" id="UP000199184">
    <property type="component" value="Unassembled WGS sequence"/>
</dbReference>
<keyword evidence="1" id="KW-1133">Transmembrane helix</keyword>
<evidence type="ECO:0000256" key="1">
    <source>
        <dbReference type="SAM" id="Phobius"/>
    </source>
</evidence>
<keyword evidence="1" id="KW-0472">Membrane</keyword>
<dbReference type="Pfam" id="PF04896">
    <property type="entry name" value="AmoC"/>
    <property type="match status" value="1"/>
</dbReference>
<accession>A0A1C3X098</accession>
<dbReference type="GO" id="GO:0004497">
    <property type="term" value="F:monooxygenase activity"/>
    <property type="evidence" value="ECO:0007669"/>
    <property type="project" value="UniProtKB-KW"/>
</dbReference>
<name>A0A1C3X098_9BRAD</name>